<keyword evidence="3" id="KW-0645">Protease</keyword>
<feature type="signal peptide" evidence="10">
    <location>
        <begin position="1"/>
        <end position="20"/>
    </location>
</feature>
<keyword evidence="8" id="KW-1015">Disulfide bond</keyword>
<dbReference type="PROSITE" id="PS00640">
    <property type="entry name" value="THIOL_PROTEASE_ASN"/>
    <property type="match status" value="1"/>
</dbReference>
<dbReference type="InterPro" id="IPR038765">
    <property type="entry name" value="Papain-like_cys_pep_sf"/>
</dbReference>
<feature type="domain" description="Cathepsin propeptide inhibitor" evidence="12">
    <location>
        <begin position="35"/>
        <end position="90"/>
    </location>
</feature>
<organism evidence="13 14">
    <name type="scientific">Polysphondylium violaceum</name>
    <dbReference type="NCBI Taxonomy" id="133409"/>
    <lineage>
        <taxon>Eukaryota</taxon>
        <taxon>Amoebozoa</taxon>
        <taxon>Evosea</taxon>
        <taxon>Eumycetozoa</taxon>
        <taxon>Dictyostelia</taxon>
        <taxon>Dictyosteliales</taxon>
        <taxon>Dictyosteliaceae</taxon>
        <taxon>Polysphondylium</taxon>
    </lineage>
</organism>
<comment type="caution">
    <text evidence="13">The sequence shown here is derived from an EMBL/GenBank/DDBJ whole genome shotgun (WGS) entry which is preliminary data.</text>
</comment>
<dbReference type="PRINTS" id="PR00705">
    <property type="entry name" value="PAPAIN"/>
</dbReference>
<dbReference type="InterPro" id="IPR025661">
    <property type="entry name" value="Pept_asp_AS"/>
</dbReference>
<dbReference type="Pfam" id="PF08246">
    <property type="entry name" value="Inhibitor_I29"/>
    <property type="match status" value="1"/>
</dbReference>
<keyword evidence="6" id="KW-0788">Thiol protease</keyword>
<name>A0A8J4Q529_9MYCE</name>
<dbReference type="InterPro" id="IPR000668">
    <property type="entry name" value="Peptidase_C1A_C"/>
</dbReference>
<dbReference type="CDD" id="cd02248">
    <property type="entry name" value="Peptidase_C1A"/>
    <property type="match status" value="1"/>
</dbReference>
<protein>
    <recommendedName>
        <fullName evidence="15">Cysteine proteinase</fullName>
    </recommendedName>
</protein>
<evidence type="ECO:0000256" key="1">
    <source>
        <dbReference type="ARBA" id="ARBA00004371"/>
    </source>
</evidence>
<feature type="chain" id="PRO_5035230642" description="Cysteine proteinase" evidence="10">
    <location>
        <begin position="21"/>
        <end position="371"/>
    </location>
</feature>
<dbReference type="GO" id="GO:0005764">
    <property type="term" value="C:lysosome"/>
    <property type="evidence" value="ECO:0007669"/>
    <property type="project" value="UniProtKB-SubCell"/>
</dbReference>
<proteinExistence type="inferred from homology"/>
<keyword evidence="5" id="KW-0378">Hydrolase</keyword>
<dbReference type="Gene3D" id="1.10.287.2250">
    <property type="match status" value="1"/>
</dbReference>
<evidence type="ECO:0000256" key="7">
    <source>
        <dbReference type="ARBA" id="ARBA00023145"/>
    </source>
</evidence>
<dbReference type="InterPro" id="IPR013201">
    <property type="entry name" value="Prot_inhib_I29"/>
</dbReference>
<dbReference type="Proteomes" id="UP000695562">
    <property type="component" value="Unassembled WGS sequence"/>
</dbReference>
<evidence type="ECO:0000313" key="13">
    <source>
        <dbReference type="EMBL" id="KAF2078429.1"/>
    </source>
</evidence>
<comment type="subcellular location">
    <subcellularLocation>
        <location evidence="1">Lysosome</location>
    </subcellularLocation>
</comment>
<dbReference type="PANTHER" id="PTHR12411">
    <property type="entry name" value="CYSTEINE PROTEASE FAMILY C1-RELATED"/>
    <property type="match status" value="1"/>
</dbReference>
<dbReference type="Gene3D" id="3.90.70.10">
    <property type="entry name" value="Cysteine proteinases"/>
    <property type="match status" value="1"/>
</dbReference>
<feature type="domain" description="Peptidase C1A papain C-terminal" evidence="11">
    <location>
        <begin position="124"/>
        <end position="370"/>
    </location>
</feature>
<dbReference type="Pfam" id="PF00112">
    <property type="entry name" value="Peptidase_C1"/>
    <property type="match status" value="1"/>
</dbReference>
<accession>A0A8J4Q529</accession>
<dbReference type="FunFam" id="2.40.50.170:FF:000001">
    <property type="entry name" value="Cathepsin L1"/>
    <property type="match status" value="1"/>
</dbReference>
<dbReference type="GO" id="GO:0006508">
    <property type="term" value="P:proteolysis"/>
    <property type="evidence" value="ECO:0007669"/>
    <property type="project" value="UniProtKB-KW"/>
</dbReference>
<reference evidence="13" key="1">
    <citation type="submission" date="2020-01" db="EMBL/GenBank/DDBJ databases">
        <title>Development of genomics and gene disruption for Polysphondylium violaceum indicates a role for the polyketide synthase stlB in stalk morphogenesis.</title>
        <authorList>
            <person name="Narita B."/>
            <person name="Kawabe Y."/>
            <person name="Kin K."/>
            <person name="Saito T."/>
            <person name="Gibbs R."/>
            <person name="Kuspa A."/>
            <person name="Muzny D."/>
            <person name="Queller D."/>
            <person name="Richards S."/>
            <person name="Strassman J."/>
            <person name="Sucgang R."/>
            <person name="Worley K."/>
            <person name="Schaap P."/>
        </authorList>
    </citation>
    <scope>NUCLEOTIDE SEQUENCE</scope>
    <source>
        <strain evidence="13">QSvi11</strain>
    </source>
</reference>
<dbReference type="SMART" id="SM00848">
    <property type="entry name" value="Inhibitor_I29"/>
    <property type="match status" value="1"/>
</dbReference>
<dbReference type="OrthoDB" id="10259130at2759"/>
<dbReference type="SUPFAM" id="SSF54001">
    <property type="entry name" value="Cysteine proteinases"/>
    <property type="match status" value="1"/>
</dbReference>
<evidence type="ECO:0000259" key="12">
    <source>
        <dbReference type="SMART" id="SM00848"/>
    </source>
</evidence>
<keyword evidence="9" id="KW-0458">Lysosome</keyword>
<evidence type="ECO:0000256" key="8">
    <source>
        <dbReference type="ARBA" id="ARBA00023157"/>
    </source>
</evidence>
<dbReference type="InterPro" id="IPR013128">
    <property type="entry name" value="Peptidase_C1A"/>
</dbReference>
<evidence type="ECO:0000256" key="10">
    <source>
        <dbReference type="SAM" id="SignalP"/>
    </source>
</evidence>
<evidence type="ECO:0000256" key="6">
    <source>
        <dbReference type="ARBA" id="ARBA00022807"/>
    </source>
</evidence>
<evidence type="ECO:0000256" key="3">
    <source>
        <dbReference type="ARBA" id="ARBA00022670"/>
    </source>
</evidence>
<keyword evidence="4 10" id="KW-0732">Signal</keyword>
<dbReference type="InterPro" id="IPR000169">
    <property type="entry name" value="Pept_cys_AS"/>
</dbReference>
<evidence type="ECO:0000259" key="11">
    <source>
        <dbReference type="SMART" id="SM00645"/>
    </source>
</evidence>
<evidence type="ECO:0000256" key="9">
    <source>
        <dbReference type="ARBA" id="ARBA00023228"/>
    </source>
</evidence>
<evidence type="ECO:0000313" key="14">
    <source>
        <dbReference type="Proteomes" id="UP000695562"/>
    </source>
</evidence>
<dbReference type="AlphaFoldDB" id="A0A8J4Q529"/>
<keyword evidence="7" id="KW-0865">Zymogen</keyword>
<dbReference type="Gene3D" id="2.40.50.170">
    <property type="entry name" value="Cysteine proteinases. Chain C"/>
    <property type="match status" value="1"/>
</dbReference>
<evidence type="ECO:0000256" key="5">
    <source>
        <dbReference type="ARBA" id="ARBA00022801"/>
    </source>
</evidence>
<evidence type="ECO:0000256" key="2">
    <source>
        <dbReference type="ARBA" id="ARBA00008455"/>
    </source>
</evidence>
<dbReference type="SMART" id="SM00645">
    <property type="entry name" value="Pept_C1"/>
    <property type="match status" value="1"/>
</dbReference>
<evidence type="ECO:0008006" key="15">
    <source>
        <dbReference type="Google" id="ProtNLM"/>
    </source>
</evidence>
<dbReference type="PROSITE" id="PS00139">
    <property type="entry name" value="THIOL_PROTEASE_CYS"/>
    <property type="match status" value="1"/>
</dbReference>
<dbReference type="InterPro" id="IPR039417">
    <property type="entry name" value="Peptidase_C1A_papain-like"/>
</dbReference>
<comment type="similarity">
    <text evidence="2">Belongs to the peptidase C1 family.</text>
</comment>
<evidence type="ECO:0000256" key="4">
    <source>
        <dbReference type="ARBA" id="ARBA00022729"/>
    </source>
</evidence>
<gene>
    <name evidence="13" type="ORF">CYY_000296</name>
</gene>
<dbReference type="EMBL" id="AJWJ01000005">
    <property type="protein sequence ID" value="KAF2078429.1"/>
    <property type="molecule type" value="Genomic_DNA"/>
</dbReference>
<dbReference type="GO" id="GO:0008234">
    <property type="term" value="F:cysteine-type peptidase activity"/>
    <property type="evidence" value="ECO:0007669"/>
    <property type="project" value="UniProtKB-KW"/>
</dbReference>
<dbReference type="PROSITE" id="PS00639">
    <property type="entry name" value="THIOL_PROTEASE_HIS"/>
    <property type="match status" value="1"/>
</dbReference>
<dbReference type="InterPro" id="IPR025660">
    <property type="entry name" value="Pept_his_AS"/>
</dbReference>
<sequence length="371" mass="41358">MLKICTIFLLVLLCTALASATYKSPFSEQEYRQAFTEWSLKHERTYDSGEFNQRYAIFKMNMDFIHDWNSQGSQTVLGLNKFADLTNLEYRKFYLGTKINTYDYGYDGRSTDPIFSSSSSEGKENNIVDWRKKGAVTSIKDQGQCGSCWSFSTTGSVEGAHQIKTGNLVALSEQNLMDCSRAEGNMGCNGGLMSFAFNYIIKNKGIDTEESYPYKGVDEKKCLYNVSNDGATISSFGNVTQGSELSLQTAVKNHGPVSVAIDASHNSFQLYTSGIYYESKCSSTQLDHGVLVVGYGTMSKTSKIRVNNRLSKVVPHQETQESSSSDDTTNNQYWIVKNSWGTTWGEQGYILMSKNRRNNCGIASQASYPII</sequence>
<keyword evidence="14" id="KW-1185">Reference proteome</keyword>